<proteinExistence type="predicted"/>
<dbReference type="Proteomes" id="UP000199223">
    <property type="component" value="Unassembled WGS sequence"/>
</dbReference>
<dbReference type="Gene3D" id="3.40.50.300">
    <property type="entry name" value="P-loop containing nucleotide triphosphate hydrolases"/>
    <property type="match status" value="1"/>
</dbReference>
<dbReference type="SUPFAM" id="SSF52540">
    <property type="entry name" value="P-loop containing nucleoside triphosphate hydrolases"/>
    <property type="match status" value="1"/>
</dbReference>
<dbReference type="InterPro" id="IPR027417">
    <property type="entry name" value="P-loop_NTPase"/>
</dbReference>
<keyword evidence="5" id="KW-1185">Reference proteome</keyword>
<evidence type="ECO:0000313" key="5">
    <source>
        <dbReference type="Proteomes" id="UP000199223"/>
    </source>
</evidence>
<protein>
    <submittedName>
        <fullName evidence="4">Chain length determinant protein</fullName>
    </submittedName>
</protein>
<keyword evidence="2" id="KW-0067">ATP-binding</keyword>
<dbReference type="CDD" id="cd05387">
    <property type="entry name" value="BY-kinase"/>
    <property type="match status" value="1"/>
</dbReference>
<accession>A0A1H7ALU5</accession>
<evidence type="ECO:0000256" key="2">
    <source>
        <dbReference type="ARBA" id="ARBA00022840"/>
    </source>
</evidence>
<feature type="region of interest" description="Disordered" evidence="3">
    <location>
        <begin position="380"/>
        <end position="407"/>
    </location>
</feature>
<dbReference type="Pfam" id="PF06564">
    <property type="entry name" value="CBP_BcsQ"/>
    <property type="match status" value="1"/>
</dbReference>
<name>A0A1H7ALU5_9DEIO</name>
<dbReference type="AlphaFoldDB" id="A0A1H7ALU5"/>
<dbReference type="InterPro" id="IPR050445">
    <property type="entry name" value="Bact_polysacc_biosynth/exp"/>
</dbReference>
<keyword evidence="1" id="KW-0547">Nucleotide-binding</keyword>
<dbReference type="InterPro" id="IPR005702">
    <property type="entry name" value="Wzc-like_C"/>
</dbReference>
<evidence type="ECO:0000256" key="1">
    <source>
        <dbReference type="ARBA" id="ARBA00022741"/>
    </source>
</evidence>
<organism evidence="4 5">
    <name type="scientific">Deinococcus reticulitermitis</name>
    <dbReference type="NCBI Taxonomy" id="856736"/>
    <lineage>
        <taxon>Bacteria</taxon>
        <taxon>Thermotogati</taxon>
        <taxon>Deinococcota</taxon>
        <taxon>Deinococci</taxon>
        <taxon>Deinococcales</taxon>
        <taxon>Deinococcaceae</taxon>
        <taxon>Deinococcus</taxon>
    </lineage>
</organism>
<evidence type="ECO:0000256" key="3">
    <source>
        <dbReference type="SAM" id="MobiDB-lite"/>
    </source>
</evidence>
<sequence>MDLRDLLRVLRRSAPAILAATLLVGGGAYAWAARQPAMYSASASLMTGNNTYANALVADTLAAPPVLPPGALEQAIRSQKVVSDVIARLKRSSLPDSYVRKIASDLEAELTEGQFKRFSVRAPVESENGGVYEIRGLAETPDAARILTSFGVAAVLAWDQARARQDVIRAQNILQQQYDAVSAQVAATPRNSPELERLRQSQAEVRQALTHMISLRSSVGDSLSIVSAPVTPRDPVEPNPPRSGLIAAVLAALLTGSLALLRHLTRPLIYSPHDLQGLGPPVLAQLPSLKFRRGRPVNIIQAGRTGGWSKGISFLGLNLLAAANHRSPARIVVSGISGGEGASSVTAALADSLGKRGYRVLVLETEWQQPSQLAIFSPAGESRPAQADGGASPAEAQAQDAVPETPNGRVVHLSPNVDLLSAEQVASALQQRRQTEGGTVNLSFQALMTHWSHHYDVLLIDAPPLGRVPDGAALAARCDGVMLVVQSGQTAFEAVSDVVQNAALAHAPVLGFVINHAAVPRLATVPSVTSALPGGGLPHAEAVAGAYEGQGRTSVALPSRLDTLKRE</sequence>
<dbReference type="PANTHER" id="PTHR32309">
    <property type="entry name" value="TYROSINE-PROTEIN KINASE"/>
    <property type="match status" value="1"/>
</dbReference>
<dbReference type="InterPro" id="IPR017746">
    <property type="entry name" value="Cellulose_synthase_operon_BcsQ"/>
</dbReference>
<dbReference type="STRING" id="856736.SAMN04488058_1132"/>
<evidence type="ECO:0000313" key="4">
    <source>
        <dbReference type="EMBL" id="SEJ64837.1"/>
    </source>
</evidence>
<reference evidence="5" key="1">
    <citation type="submission" date="2016-10" db="EMBL/GenBank/DDBJ databases">
        <authorList>
            <person name="Varghese N."/>
            <person name="Submissions S."/>
        </authorList>
    </citation>
    <scope>NUCLEOTIDE SEQUENCE [LARGE SCALE GENOMIC DNA]</scope>
    <source>
        <strain evidence="5">CGMCC 1.10218</strain>
    </source>
</reference>
<gene>
    <name evidence="4" type="ORF">SAMN04488058_1132</name>
</gene>
<dbReference type="EMBL" id="FNZA01000013">
    <property type="protein sequence ID" value="SEJ64837.1"/>
    <property type="molecule type" value="Genomic_DNA"/>
</dbReference>
<dbReference type="PANTHER" id="PTHR32309:SF31">
    <property type="entry name" value="CAPSULAR EXOPOLYSACCHARIDE FAMILY"/>
    <property type="match status" value="1"/>
</dbReference>